<dbReference type="RefSeq" id="WP_155869021.1">
    <property type="nucleotide sequence ID" value="NZ_CP046322.1"/>
</dbReference>
<reference evidence="1 2" key="1">
    <citation type="submission" date="2019-11" db="EMBL/GenBank/DDBJ databases">
        <title>FDA dAtabase for Regulatory Grade micrObial Sequences (FDA-ARGOS): Supporting development and validation of Infectious Disease Dx tests.</title>
        <authorList>
            <person name="Kerrigan L."/>
            <person name="Long C."/>
            <person name="Tallon L."/>
            <person name="Sadzewicz L."/>
            <person name="Vavikolanu K."/>
            <person name="Mehta A."/>
            <person name="Aluvathingal J."/>
            <person name="Nadendla S."/>
            <person name="Yan Y."/>
            <person name="Sichtig H."/>
        </authorList>
    </citation>
    <scope>NUCLEOTIDE SEQUENCE [LARGE SCALE GENOMIC DNA]</scope>
    <source>
        <strain evidence="1 2">FDAARGOS_674</strain>
    </source>
</reference>
<gene>
    <name evidence="1" type="ORF">FOB82_07055</name>
</gene>
<evidence type="ECO:0000313" key="1">
    <source>
        <dbReference type="EMBL" id="QGS34745.1"/>
    </source>
</evidence>
<evidence type="ECO:0008006" key="3">
    <source>
        <dbReference type="Google" id="ProtNLM"/>
    </source>
</evidence>
<dbReference type="KEGG" id="cxe:FOB82_07055"/>
<dbReference type="EMBL" id="CP046322">
    <property type="protein sequence ID" value="QGS34745.1"/>
    <property type="molecule type" value="Genomic_DNA"/>
</dbReference>
<organism evidence="1 2">
    <name type="scientific">Corynebacterium xerosis</name>
    <dbReference type="NCBI Taxonomy" id="1725"/>
    <lineage>
        <taxon>Bacteria</taxon>
        <taxon>Bacillati</taxon>
        <taxon>Actinomycetota</taxon>
        <taxon>Actinomycetes</taxon>
        <taxon>Mycobacteriales</taxon>
        <taxon>Corynebacteriaceae</taxon>
        <taxon>Corynebacterium</taxon>
    </lineage>
</organism>
<sequence>MRAKLTTRKIWTTAQLNAIGLDYRSINRVVEERSLHRVERGVYVQTPADDRLLLRALARNRPRLVYSGPTAAHLYGYGPME</sequence>
<evidence type="ECO:0000313" key="2">
    <source>
        <dbReference type="Proteomes" id="UP000426857"/>
    </source>
</evidence>
<dbReference type="Proteomes" id="UP000426857">
    <property type="component" value="Chromosome"/>
</dbReference>
<dbReference type="AlphaFoldDB" id="A0A6B8TZM0"/>
<name>A0A6B8TZM0_9CORY</name>
<protein>
    <recommendedName>
        <fullName evidence="3">Type IV toxin-antitoxin system AbiEi family antitoxin domain-containing protein</fullName>
    </recommendedName>
</protein>
<accession>A0A6B8TZM0</accession>
<proteinExistence type="predicted"/>